<evidence type="ECO:0000313" key="1">
    <source>
        <dbReference type="EMBL" id="SBV92415.1"/>
    </source>
</evidence>
<dbReference type="PROSITE" id="PS51318">
    <property type="entry name" value="TAT"/>
    <property type="match status" value="1"/>
</dbReference>
<dbReference type="InterPro" id="IPR006311">
    <property type="entry name" value="TAT_signal"/>
</dbReference>
<keyword evidence="1" id="KW-0560">Oxidoreductase</keyword>
<name>A0A212IZQ1_9PROT</name>
<proteinExistence type="predicted"/>
<dbReference type="AlphaFoldDB" id="A0A212IZQ1"/>
<sequence length="236" mass="25472">MTDPRTATSRRKLLKVSATSVAAAAMVGRGGTALGAPPPAPDLATYKPQAFSPDEWRFLLAACDRLIPEDETGPGALAANVPIFIDRQMGSDFGHARDWYMQGPFAEDPSPLMGYQSPLTPAEVYHLGIEATDTLCRNRHGTAFADATPDQRDAILEGLRTGAIALDGVSGKAFFEFLLQNTKEGFFADPLHGGNKHMIGWAMLGFPGARGAYREWVDQHDTPYPLGPVSLSGERR</sequence>
<dbReference type="EMBL" id="FLUO01000001">
    <property type="protein sequence ID" value="SBV92415.1"/>
    <property type="molecule type" value="Genomic_DNA"/>
</dbReference>
<accession>A0A212IZQ1</accession>
<gene>
    <name evidence="1" type="ORF">KL86APRO_10248</name>
</gene>
<reference evidence="1" key="1">
    <citation type="submission" date="2016-04" db="EMBL/GenBank/DDBJ databases">
        <authorList>
            <person name="Evans L.H."/>
            <person name="Alamgir A."/>
            <person name="Owens N."/>
            <person name="Weber N.D."/>
            <person name="Virtaneva K."/>
            <person name="Barbian K."/>
            <person name="Babar A."/>
            <person name="Rosenke K."/>
        </authorList>
    </citation>
    <scope>NUCLEOTIDE SEQUENCE</scope>
    <source>
        <strain evidence="1">86</strain>
    </source>
</reference>
<dbReference type="GO" id="GO:0033717">
    <property type="term" value="F:gluconate 2-dehydrogenase (acceptor) activity"/>
    <property type="evidence" value="ECO:0007669"/>
    <property type="project" value="UniProtKB-EC"/>
</dbReference>
<dbReference type="EC" id="1.1.99.3" evidence="1"/>
<protein>
    <submittedName>
        <fullName evidence="1">Gluconate 2-dehydrogenase subunit 3</fullName>
        <ecNumber evidence="1">1.1.99.3</ecNumber>
    </submittedName>
</protein>
<organism evidence="1">
    <name type="scientific">uncultured Alphaproteobacteria bacterium</name>
    <dbReference type="NCBI Taxonomy" id="91750"/>
    <lineage>
        <taxon>Bacteria</taxon>
        <taxon>Pseudomonadati</taxon>
        <taxon>Pseudomonadota</taxon>
        <taxon>Alphaproteobacteria</taxon>
        <taxon>environmental samples</taxon>
    </lineage>
</organism>
<dbReference type="Pfam" id="PF13618">
    <property type="entry name" value="Gluconate_2-dh3"/>
    <property type="match status" value="1"/>
</dbReference>
<dbReference type="InterPro" id="IPR027056">
    <property type="entry name" value="Gluconate_2DH_su3"/>
</dbReference>